<protein>
    <submittedName>
        <fullName evidence="9">CSON009770 protein</fullName>
    </submittedName>
</protein>
<dbReference type="GO" id="GO:0051301">
    <property type="term" value="P:cell division"/>
    <property type="evidence" value="ECO:0007669"/>
    <property type="project" value="UniProtKB-KW"/>
</dbReference>
<gene>
    <name evidence="9" type="primary">CSON009770</name>
</gene>
<dbReference type="Pfam" id="PF00023">
    <property type="entry name" value="Ank"/>
    <property type="match status" value="1"/>
</dbReference>
<evidence type="ECO:0000256" key="2">
    <source>
        <dbReference type="ARBA" id="ARBA00022618"/>
    </source>
</evidence>
<sequence>MEYYAIHVPKKTEEETETVNVFTTRDDALKLLKSHKDARFKAFQGKNEAEEFSRYGTLSSNINITGLKSPSSLPIAAEKSLHRSLKPQELVAFRKEIEQNNLSNVYRMVMENPRYLVTAANTPTILKEGTRYNPLHVAIISKHLNMCKLILLTIEKPQFIELCNGPSLDSQSTQEASMILLESYLNMPDKPRSETPLHFAAKLGLKDIIELLISYPICKMKPNSEGLLPKDIICQRVTATPELHKEIENLLQEHFYVPIWRASDNTVPPVIGEPFSTTEPPKLEGDKKHGPQMEIKAYAGPMDKEQAQVFKKRLKTPPRLIPSTSAQSPISCNNYQSNFSSPYKRSPIPAASPLLSPTKFKHNLLNNNYASTPVSMGRGRKLFTEKLDLNDSDESSDTTPTSEKNQDYQNGNTIHTEIETENKVNGQKLDACTPKKNFHAVDRFFNEYREDKHNDSSLIDTSLPINQSFNYICEETSNVYDPFNVFKSPPVQERLLRITDPDKGVETIGRELAKTQNIGWKEYWKFLDKFVDLSSKEGLEMFEDYLKKRENMPDSTKPFNVPSNTVNADDSIFALCAGLNTLNINKEDVNTPKMKSLNHTIKMLQERRTPQQIASETTKNNHIATPYLHIEKALQVYAKRFSRIESPTEVFPILEQEMRKMEDLIFSFINDQRFMAVQLKKSHSRYGHLIYWYLQNDSAKVGSKKIRDVIKALEKESGKSKQEIKCIVKFLSNGEKENISSPHALNTEEECIEAWKRESECGCSFIEPEASDEKLKEMRRKRRKLRLGLWQSNETNDRPFVPQDQLWKARTGSNSVDEHDSGSSLDDDEIYYSCDSDIDFEFIGTDDEMDHDSCFITPPESPTDFESVYENSDDWLDEDFDFSFENYIEGHSPSKADIDAFRAISNITISENEYPHLFKWKNALQHLKNRFPDSSSYSSSVLLKAKNAF</sequence>
<evidence type="ECO:0000256" key="6">
    <source>
        <dbReference type="SAM" id="MobiDB-lite"/>
    </source>
</evidence>
<proteinExistence type="inferred from homology"/>
<keyword evidence="4" id="KW-0131">Cell cycle</keyword>
<evidence type="ECO:0000313" key="10">
    <source>
        <dbReference type="EMBL" id="SSX35367.1"/>
    </source>
</evidence>
<evidence type="ECO:0000256" key="1">
    <source>
        <dbReference type="ARBA" id="ARBA00007597"/>
    </source>
</evidence>
<dbReference type="PROSITE" id="PS50088">
    <property type="entry name" value="ANK_REPEAT"/>
    <property type="match status" value="1"/>
</dbReference>
<feature type="repeat" description="ANK" evidence="5">
    <location>
        <begin position="192"/>
        <end position="214"/>
    </location>
</feature>
<accession>A0A336LF04</accession>
<dbReference type="SMART" id="SM00248">
    <property type="entry name" value="ANK"/>
    <property type="match status" value="2"/>
</dbReference>
<name>A0A336LF04_CULSO</name>
<organism evidence="9">
    <name type="scientific">Culicoides sonorensis</name>
    <name type="common">Biting midge</name>
    <dbReference type="NCBI Taxonomy" id="179676"/>
    <lineage>
        <taxon>Eukaryota</taxon>
        <taxon>Metazoa</taxon>
        <taxon>Ecdysozoa</taxon>
        <taxon>Arthropoda</taxon>
        <taxon>Hexapoda</taxon>
        <taxon>Insecta</taxon>
        <taxon>Pterygota</taxon>
        <taxon>Neoptera</taxon>
        <taxon>Endopterygota</taxon>
        <taxon>Diptera</taxon>
        <taxon>Nematocera</taxon>
        <taxon>Chironomoidea</taxon>
        <taxon>Ceratopogonidae</taxon>
        <taxon>Ceratopogoninae</taxon>
        <taxon>Culicoides</taxon>
        <taxon>Monoculicoides</taxon>
    </lineage>
</organism>
<evidence type="ECO:0000259" key="8">
    <source>
        <dbReference type="Pfam" id="PF24567"/>
    </source>
</evidence>
<dbReference type="OMA" id="RVKRIVW"/>
<dbReference type="InterPro" id="IPR056237">
    <property type="entry name" value="ANKLE2_3rd"/>
</dbReference>
<evidence type="ECO:0000256" key="3">
    <source>
        <dbReference type="ARBA" id="ARBA00023043"/>
    </source>
</evidence>
<dbReference type="AlphaFoldDB" id="A0A336LF04"/>
<dbReference type="InterPro" id="IPR011320">
    <property type="entry name" value="RNase_H1_N"/>
</dbReference>
<dbReference type="Pfam" id="PF01693">
    <property type="entry name" value="Cauli_VI"/>
    <property type="match status" value="1"/>
</dbReference>
<evidence type="ECO:0000256" key="5">
    <source>
        <dbReference type="PROSITE-ProRule" id="PRU00023"/>
    </source>
</evidence>
<dbReference type="GO" id="GO:0005783">
    <property type="term" value="C:endoplasmic reticulum"/>
    <property type="evidence" value="ECO:0007669"/>
    <property type="project" value="TreeGrafter"/>
</dbReference>
<dbReference type="InterPro" id="IPR002110">
    <property type="entry name" value="Ankyrin_rpt"/>
</dbReference>
<dbReference type="PROSITE" id="PS50297">
    <property type="entry name" value="ANK_REP_REGION"/>
    <property type="match status" value="1"/>
</dbReference>
<dbReference type="InterPro" id="IPR036770">
    <property type="entry name" value="Ankyrin_rpt-contain_sf"/>
</dbReference>
<comment type="similarity">
    <text evidence="1">Belongs to the ANKLE2 family.</text>
</comment>
<reference evidence="9" key="1">
    <citation type="submission" date="2018-04" db="EMBL/GenBank/DDBJ databases">
        <authorList>
            <person name="Go L.Y."/>
            <person name="Mitchell J.A."/>
        </authorList>
    </citation>
    <scope>NUCLEOTIDE SEQUENCE</scope>
    <source>
        <tissue evidence="9">Whole organism</tissue>
    </source>
</reference>
<evidence type="ECO:0000313" key="9">
    <source>
        <dbReference type="EMBL" id="SSX16034.1"/>
    </source>
</evidence>
<keyword evidence="3 5" id="KW-0040">ANK repeat</keyword>
<dbReference type="SUPFAM" id="SSF48403">
    <property type="entry name" value="Ankyrin repeat"/>
    <property type="match status" value="1"/>
</dbReference>
<dbReference type="Gene3D" id="1.25.40.20">
    <property type="entry name" value="Ankyrin repeat-containing domain"/>
    <property type="match status" value="1"/>
</dbReference>
<dbReference type="PANTHER" id="PTHR12349">
    <property type="entry name" value="ANKYRIN REPEAT AND LEM DOMAIN-CONTAINING PROTEIN 2"/>
    <property type="match status" value="1"/>
</dbReference>
<feature type="domain" description="ANKLE2 third alpha/beta" evidence="8">
    <location>
        <begin position="255"/>
        <end position="319"/>
    </location>
</feature>
<evidence type="ECO:0000256" key="4">
    <source>
        <dbReference type="ARBA" id="ARBA00023306"/>
    </source>
</evidence>
<feature type="region of interest" description="Disordered" evidence="6">
    <location>
        <begin position="386"/>
        <end position="411"/>
    </location>
</feature>
<feature type="domain" description="Ribonuclease H1 N-terminal" evidence="7">
    <location>
        <begin position="3"/>
        <end position="52"/>
    </location>
</feature>
<dbReference type="PANTHER" id="PTHR12349:SF4">
    <property type="entry name" value="ANKYRIN REPEAT AND LEM DOMAIN-CONTAINING PROTEIN 2"/>
    <property type="match status" value="1"/>
</dbReference>
<dbReference type="EMBL" id="UFQS01003916">
    <property type="protein sequence ID" value="SSX16034.1"/>
    <property type="molecule type" value="Genomic_DNA"/>
</dbReference>
<dbReference type="EMBL" id="UFQT01003916">
    <property type="protein sequence ID" value="SSX35367.1"/>
    <property type="molecule type" value="Genomic_DNA"/>
</dbReference>
<keyword evidence="2" id="KW-0132">Cell division</keyword>
<reference evidence="10" key="2">
    <citation type="submission" date="2018-07" db="EMBL/GenBank/DDBJ databases">
        <authorList>
            <person name="Quirk P.G."/>
            <person name="Krulwich T.A."/>
        </authorList>
    </citation>
    <scope>NUCLEOTIDE SEQUENCE</scope>
</reference>
<dbReference type="VEuPathDB" id="VectorBase:CSON009770"/>
<dbReference type="Pfam" id="PF24567">
    <property type="entry name" value="ANKLE2_3rd"/>
    <property type="match status" value="1"/>
</dbReference>
<evidence type="ECO:0000259" key="7">
    <source>
        <dbReference type="Pfam" id="PF01693"/>
    </source>
</evidence>
<dbReference type="GO" id="GO:0051721">
    <property type="term" value="F:protein phosphatase 2A binding"/>
    <property type="evidence" value="ECO:0007669"/>
    <property type="project" value="TreeGrafter"/>
</dbReference>